<gene>
    <name evidence="2" type="ORF">TRIATDRAFT_160157</name>
</gene>
<keyword evidence="3" id="KW-1185">Reference proteome</keyword>
<dbReference type="HOGENOM" id="CLU_2346982_0_0_1"/>
<accession>G9PBF8</accession>
<name>G9PBF8_HYPAI</name>
<sequence>MDMVHPSPHSFWSARIGVLSPSTPGRYPYSTPLASESPQLQHKKPGYHAVGRNRHSYQYYVSTLSSPSPLSQALVPSGRLGKPIAKSRGAANKQSGD</sequence>
<comment type="caution">
    <text evidence="2">The sequence shown here is derived from an EMBL/GenBank/DDBJ whole genome shotgun (WGS) entry which is preliminary data.</text>
</comment>
<evidence type="ECO:0000256" key="1">
    <source>
        <dbReference type="SAM" id="MobiDB-lite"/>
    </source>
</evidence>
<organism evidence="2 3">
    <name type="scientific">Hypocrea atroviridis (strain ATCC 20476 / IMI 206040)</name>
    <name type="common">Trichoderma atroviride</name>
    <dbReference type="NCBI Taxonomy" id="452589"/>
    <lineage>
        <taxon>Eukaryota</taxon>
        <taxon>Fungi</taxon>
        <taxon>Dikarya</taxon>
        <taxon>Ascomycota</taxon>
        <taxon>Pezizomycotina</taxon>
        <taxon>Sordariomycetes</taxon>
        <taxon>Hypocreomycetidae</taxon>
        <taxon>Hypocreales</taxon>
        <taxon>Hypocreaceae</taxon>
        <taxon>Trichoderma</taxon>
    </lineage>
</organism>
<feature type="region of interest" description="Disordered" evidence="1">
    <location>
        <begin position="68"/>
        <end position="97"/>
    </location>
</feature>
<reference evidence="2 3" key="1">
    <citation type="journal article" date="2011" name="Genome Biol.">
        <title>Comparative genome sequence analysis underscores mycoparasitism as the ancestral life style of Trichoderma.</title>
        <authorList>
            <person name="Kubicek C.P."/>
            <person name="Herrera-Estrella A."/>
            <person name="Seidl-Seiboth V."/>
            <person name="Martinez D.A."/>
            <person name="Druzhinina I.S."/>
            <person name="Thon M."/>
            <person name="Zeilinger S."/>
            <person name="Casas-Flores S."/>
            <person name="Horwitz B.A."/>
            <person name="Mukherjee P.K."/>
            <person name="Mukherjee M."/>
            <person name="Kredics L."/>
            <person name="Alcaraz L.D."/>
            <person name="Aerts A."/>
            <person name="Antal Z."/>
            <person name="Atanasova L."/>
            <person name="Cervantes-Badillo M.G."/>
            <person name="Challacombe J."/>
            <person name="Chertkov O."/>
            <person name="McCluskey K."/>
            <person name="Coulpier F."/>
            <person name="Deshpande N."/>
            <person name="von Doehren H."/>
            <person name="Ebbole D.J."/>
            <person name="Esquivel-Naranjo E.U."/>
            <person name="Fekete E."/>
            <person name="Flipphi M."/>
            <person name="Glaser F."/>
            <person name="Gomez-Rodriguez E.Y."/>
            <person name="Gruber S."/>
            <person name="Han C."/>
            <person name="Henrissat B."/>
            <person name="Hermosa R."/>
            <person name="Hernandez-Onate M."/>
            <person name="Karaffa L."/>
            <person name="Kosti I."/>
            <person name="Le Crom S."/>
            <person name="Lindquist E."/>
            <person name="Lucas S."/>
            <person name="Luebeck M."/>
            <person name="Luebeck P.S."/>
            <person name="Margeot A."/>
            <person name="Metz B."/>
            <person name="Misra M."/>
            <person name="Nevalainen H."/>
            <person name="Omann M."/>
            <person name="Packer N."/>
            <person name="Perrone G."/>
            <person name="Uresti-Rivera E.E."/>
            <person name="Salamov A."/>
            <person name="Schmoll M."/>
            <person name="Seiboth B."/>
            <person name="Shapiro H."/>
            <person name="Sukno S."/>
            <person name="Tamayo-Ramos J.A."/>
            <person name="Tisch D."/>
            <person name="Wiest A."/>
            <person name="Wilkinson H.H."/>
            <person name="Zhang M."/>
            <person name="Coutinho P.M."/>
            <person name="Kenerley C.M."/>
            <person name="Monte E."/>
            <person name="Baker S.E."/>
            <person name="Grigoriev I.V."/>
        </authorList>
    </citation>
    <scope>NUCLEOTIDE SEQUENCE [LARGE SCALE GENOMIC DNA]</scope>
    <source>
        <strain evidence="3">ATCC 20476 / IMI 206040</strain>
    </source>
</reference>
<evidence type="ECO:0000313" key="3">
    <source>
        <dbReference type="Proteomes" id="UP000005426"/>
    </source>
</evidence>
<protein>
    <submittedName>
        <fullName evidence="2">Uncharacterized protein</fullName>
    </submittedName>
</protein>
<dbReference type="GeneID" id="25776507"/>
<dbReference type="EMBL" id="ABDG02000029">
    <property type="protein sequence ID" value="EHK39703.1"/>
    <property type="molecule type" value="Genomic_DNA"/>
</dbReference>
<dbReference type="AlphaFoldDB" id="G9PBF8"/>
<dbReference type="Proteomes" id="UP000005426">
    <property type="component" value="Unassembled WGS sequence"/>
</dbReference>
<proteinExistence type="predicted"/>
<evidence type="ECO:0000313" key="2">
    <source>
        <dbReference type="EMBL" id="EHK39703.1"/>
    </source>
</evidence>
<dbReference type="KEGG" id="tatv:25776507"/>
<dbReference type="RefSeq" id="XP_013937863.1">
    <property type="nucleotide sequence ID" value="XM_014082388.1"/>
</dbReference>